<reference evidence="2" key="1">
    <citation type="submission" date="2016-06" db="EMBL/GenBank/DDBJ databases">
        <title>Parallel loss of symbiosis genes in relatives of nitrogen-fixing non-legume Parasponia.</title>
        <authorList>
            <person name="Van Velzen R."/>
            <person name="Holmer R."/>
            <person name="Bu F."/>
            <person name="Rutten L."/>
            <person name="Van Zeijl A."/>
            <person name="Liu W."/>
            <person name="Santuari L."/>
            <person name="Cao Q."/>
            <person name="Sharma T."/>
            <person name="Shen D."/>
            <person name="Roswanjaya Y."/>
            <person name="Wardhani T."/>
            <person name="Kalhor M.S."/>
            <person name="Jansen J."/>
            <person name="Van den Hoogen J."/>
            <person name="Gungor B."/>
            <person name="Hartog M."/>
            <person name="Hontelez J."/>
            <person name="Verver J."/>
            <person name="Yang W.-C."/>
            <person name="Schijlen E."/>
            <person name="Repin R."/>
            <person name="Schilthuizen M."/>
            <person name="Schranz E."/>
            <person name="Heidstra R."/>
            <person name="Miyata K."/>
            <person name="Fedorova E."/>
            <person name="Kohlen W."/>
            <person name="Bisseling T."/>
            <person name="Smit S."/>
            <person name="Geurts R."/>
        </authorList>
    </citation>
    <scope>NUCLEOTIDE SEQUENCE [LARGE SCALE GENOMIC DNA]</scope>
    <source>
        <strain evidence="2">cv. WU1-14</strain>
    </source>
</reference>
<comment type="caution">
    <text evidence="1">The sequence shown here is derived from an EMBL/GenBank/DDBJ whole genome shotgun (WGS) entry which is preliminary data.</text>
</comment>
<name>A0A2P5DB68_PARAD</name>
<dbReference type="AlphaFoldDB" id="A0A2P5DB68"/>
<accession>A0A2P5DB68</accession>
<protein>
    <submittedName>
        <fullName evidence="1">Uncharacterized protein</fullName>
    </submittedName>
</protein>
<proteinExistence type="predicted"/>
<dbReference type="EMBL" id="JXTB01000049">
    <property type="protein sequence ID" value="PON70529.1"/>
    <property type="molecule type" value="Genomic_DNA"/>
</dbReference>
<evidence type="ECO:0000313" key="1">
    <source>
        <dbReference type="EMBL" id="PON70529.1"/>
    </source>
</evidence>
<evidence type="ECO:0000313" key="2">
    <source>
        <dbReference type="Proteomes" id="UP000237105"/>
    </source>
</evidence>
<sequence>MMQIGEGYRKYRASVLPWFSSNSAVNSRNLKNKVEAEEANHKQF</sequence>
<dbReference type="OrthoDB" id="10303786at2759"/>
<dbReference type="Proteomes" id="UP000237105">
    <property type="component" value="Unassembled WGS sequence"/>
</dbReference>
<keyword evidence="2" id="KW-1185">Reference proteome</keyword>
<organism evidence="1 2">
    <name type="scientific">Parasponia andersonii</name>
    <name type="common">Sponia andersonii</name>
    <dbReference type="NCBI Taxonomy" id="3476"/>
    <lineage>
        <taxon>Eukaryota</taxon>
        <taxon>Viridiplantae</taxon>
        <taxon>Streptophyta</taxon>
        <taxon>Embryophyta</taxon>
        <taxon>Tracheophyta</taxon>
        <taxon>Spermatophyta</taxon>
        <taxon>Magnoliopsida</taxon>
        <taxon>eudicotyledons</taxon>
        <taxon>Gunneridae</taxon>
        <taxon>Pentapetalae</taxon>
        <taxon>rosids</taxon>
        <taxon>fabids</taxon>
        <taxon>Rosales</taxon>
        <taxon>Cannabaceae</taxon>
        <taxon>Parasponia</taxon>
    </lineage>
</organism>
<gene>
    <name evidence="1" type="ORF">PanWU01x14_079030</name>
</gene>